<evidence type="ECO:0000313" key="1">
    <source>
        <dbReference type="EMBL" id="QAY66884.1"/>
    </source>
</evidence>
<name>A0A4P6EV74_9BACL</name>
<dbReference type="Proteomes" id="UP000293568">
    <property type="component" value="Chromosome"/>
</dbReference>
<organism evidence="1 2">
    <name type="scientific">Paenibacillus protaetiae</name>
    <dbReference type="NCBI Taxonomy" id="2509456"/>
    <lineage>
        <taxon>Bacteria</taxon>
        <taxon>Bacillati</taxon>
        <taxon>Bacillota</taxon>
        <taxon>Bacilli</taxon>
        <taxon>Bacillales</taxon>
        <taxon>Paenibacillaceae</taxon>
        <taxon>Paenibacillus</taxon>
    </lineage>
</organism>
<reference evidence="1 2" key="1">
    <citation type="submission" date="2019-01" db="EMBL/GenBank/DDBJ databases">
        <title>Genome sequencing of strain FW100M-2.</title>
        <authorList>
            <person name="Heo J."/>
            <person name="Kim S.-J."/>
            <person name="Kim J.-S."/>
            <person name="Hong S.-B."/>
            <person name="Kwon S.-W."/>
        </authorList>
    </citation>
    <scope>NUCLEOTIDE SEQUENCE [LARGE SCALE GENOMIC DNA]</scope>
    <source>
        <strain evidence="1 2">FW100M-2</strain>
    </source>
</reference>
<evidence type="ECO:0000313" key="2">
    <source>
        <dbReference type="Proteomes" id="UP000293568"/>
    </source>
</evidence>
<dbReference type="EMBL" id="CP035492">
    <property type="protein sequence ID" value="QAY66884.1"/>
    <property type="molecule type" value="Genomic_DNA"/>
</dbReference>
<dbReference type="OrthoDB" id="2625043at2"/>
<keyword evidence="2" id="KW-1185">Reference proteome</keyword>
<gene>
    <name evidence="1" type="ORF">ET464_11245</name>
</gene>
<dbReference type="RefSeq" id="WP_129440915.1">
    <property type="nucleotide sequence ID" value="NZ_CP035492.1"/>
</dbReference>
<proteinExistence type="predicted"/>
<sequence length="68" mass="7910">MERGRSMMESQLWQRSDVVEKRMEMIAMLLKRLNEEAIGQTGNLDEIESHDRGNFINSLRRKNGSKSA</sequence>
<dbReference type="KEGG" id="pprt:ET464_11245"/>
<protein>
    <submittedName>
        <fullName evidence="1">Uncharacterized protein</fullName>
    </submittedName>
</protein>
<dbReference type="AlphaFoldDB" id="A0A4P6EV74"/>
<accession>A0A4P6EV74</accession>